<evidence type="ECO:0000313" key="4">
    <source>
        <dbReference type="Proteomes" id="UP001174909"/>
    </source>
</evidence>
<evidence type="ECO:0000256" key="1">
    <source>
        <dbReference type="SAM" id="MobiDB-lite"/>
    </source>
</evidence>
<protein>
    <submittedName>
        <fullName evidence="3">Uncharacterized protein</fullName>
    </submittedName>
</protein>
<proteinExistence type="predicted"/>
<dbReference type="EMBL" id="CASHTH010001917">
    <property type="protein sequence ID" value="CAI8021834.1"/>
    <property type="molecule type" value="Genomic_DNA"/>
</dbReference>
<feature type="compositionally biased region" description="Polar residues" evidence="1">
    <location>
        <begin position="274"/>
        <end position="283"/>
    </location>
</feature>
<dbReference type="AlphaFoldDB" id="A0AA35WIP4"/>
<comment type="caution">
    <text evidence="3">The sequence shown here is derived from an EMBL/GenBank/DDBJ whole genome shotgun (WGS) entry which is preliminary data.</text>
</comment>
<feature type="compositionally biased region" description="Basic and acidic residues" evidence="1">
    <location>
        <begin position="232"/>
        <end position="250"/>
    </location>
</feature>
<keyword evidence="2" id="KW-0472">Membrane</keyword>
<feature type="region of interest" description="Disordered" evidence="1">
    <location>
        <begin position="128"/>
        <end position="156"/>
    </location>
</feature>
<evidence type="ECO:0000313" key="3">
    <source>
        <dbReference type="EMBL" id="CAI8021834.1"/>
    </source>
</evidence>
<keyword evidence="2" id="KW-0812">Transmembrane</keyword>
<feature type="region of interest" description="Disordered" evidence="1">
    <location>
        <begin position="299"/>
        <end position="403"/>
    </location>
</feature>
<organism evidence="3 4">
    <name type="scientific">Geodia barretti</name>
    <name type="common">Barrett's horny sponge</name>
    <dbReference type="NCBI Taxonomy" id="519541"/>
    <lineage>
        <taxon>Eukaryota</taxon>
        <taxon>Metazoa</taxon>
        <taxon>Porifera</taxon>
        <taxon>Demospongiae</taxon>
        <taxon>Heteroscleromorpha</taxon>
        <taxon>Tetractinellida</taxon>
        <taxon>Astrophorina</taxon>
        <taxon>Geodiidae</taxon>
        <taxon>Geodia</taxon>
    </lineage>
</organism>
<keyword evidence="4" id="KW-1185">Reference proteome</keyword>
<dbReference type="Proteomes" id="UP001174909">
    <property type="component" value="Unassembled WGS sequence"/>
</dbReference>
<feature type="compositionally biased region" description="Basic and acidic residues" evidence="1">
    <location>
        <begin position="393"/>
        <end position="403"/>
    </location>
</feature>
<feature type="region of interest" description="Disordered" evidence="1">
    <location>
        <begin position="50"/>
        <end position="83"/>
    </location>
</feature>
<evidence type="ECO:0000256" key="2">
    <source>
        <dbReference type="SAM" id="Phobius"/>
    </source>
</evidence>
<feature type="compositionally biased region" description="Acidic residues" evidence="1">
    <location>
        <begin position="70"/>
        <end position="83"/>
    </location>
</feature>
<gene>
    <name evidence="3" type="ORF">GBAR_LOCUS12879</name>
</gene>
<feature type="region of interest" description="Disordered" evidence="1">
    <location>
        <begin position="170"/>
        <end position="287"/>
    </location>
</feature>
<reference evidence="3" key="1">
    <citation type="submission" date="2023-03" db="EMBL/GenBank/DDBJ databases">
        <authorList>
            <person name="Steffen K."/>
            <person name="Cardenas P."/>
        </authorList>
    </citation>
    <scope>NUCLEOTIDE SEQUENCE</scope>
</reference>
<accession>A0AA35WIP4</accession>
<feature type="compositionally biased region" description="Basic and acidic residues" evidence="1">
    <location>
        <begin position="368"/>
        <end position="382"/>
    </location>
</feature>
<sequence length="403" mass="44609">MENVTDENNPVMLNYPGCNITTETSCTFPFSFVDLCEQYAATVVPFSEAGQGNSSRGLLNSHPDCTSDREDVDLDDNDLETPQNENEDEMLIYILSITGGVVLLAILVCVTIAIGVVIWKWRGEKTTSNESMQELEEIRQGDPPSAEEVSESNKDEGEVILVATNDTTEKMDEREVVEEEEMKPETALTESHQIPSDIPENKREQMGVAEGEDGREKKPQMTLKEPSYLPTEMKKVAEEERIRVDQESHSQRTIAGGVTEGGVEDLTPFKSAQPVKSSSSQQGEGFVAGSHYVSVSNTERPLLIEREEATAETSAVTSVEEESHEDSTAMIAPTSDMSSRDEGTGEYVATKPSKVFLPKSSPRLQRKTSQDREHDKKEEQNEGMKSLLQAYQENKDADVLEGK</sequence>
<keyword evidence="2" id="KW-1133">Transmembrane helix</keyword>
<feature type="transmembrane region" description="Helical" evidence="2">
    <location>
        <begin position="90"/>
        <end position="119"/>
    </location>
</feature>
<name>A0AA35WIP4_GEOBA</name>